<dbReference type="InterPro" id="IPR000626">
    <property type="entry name" value="Ubiquitin-like_dom"/>
</dbReference>
<dbReference type="GO" id="GO:0051539">
    <property type="term" value="F:4 iron, 4 sulfur cluster binding"/>
    <property type="evidence" value="ECO:0007669"/>
    <property type="project" value="UniProtKB-UniRule"/>
</dbReference>
<proteinExistence type="inferred from homology"/>
<reference evidence="13 14" key="1">
    <citation type="submission" date="2016-11" db="EMBL/GenBank/DDBJ databases">
        <title>Actinomyces gypaetusis sp. nov. isolated from the vulture Gypaetus barbatus in Qinghai Tibet Plateau China.</title>
        <authorList>
            <person name="Meng X."/>
        </authorList>
    </citation>
    <scope>NUCLEOTIDE SEQUENCE [LARGE SCALE GENOMIC DNA]</scope>
    <source>
        <strain evidence="13 14">VUL4_2</strain>
    </source>
</reference>
<dbReference type="PANTHER" id="PTHR13932">
    <property type="entry name" value="COPROPORPHYRINIGEN III OXIDASE"/>
    <property type="match status" value="1"/>
</dbReference>
<dbReference type="AlphaFoldDB" id="A0A1Q5PMZ6"/>
<evidence type="ECO:0000256" key="1">
    <source>
        <dbReference type="ARBA" id="ARBA00006100"/>
    </source>
</evidence>
<dbReference type="InterPro" id="IPR034505">
    <property type="entry name" value="Coproporphyrinogen-III_oxidase"/>
</dbReference>
<dbReference type="SFLD" id="SFLDG01065">
    <property type="entry name" value="anaerobic_coproporphyrinogen-I"/>
    <property type="match status" value="2"/>
</dbReference>
<evidence type="ECO:0000256" key="8">
    <source>
        <dbReference type="ARBA" id="ARBA00023186"/>
    </source>
</evidence>
<dbReference type="SFLD" id="SFLDF00288">
    <property type="entry name" value="HemN-like__clustered_with_nucl"/>
    <property type="match status" value="1"/>
</dbReference>
<dbReference type="PROSITE" id="PS50053">
    <property type="entry name" value="UBIQUITIN_2"/>
    <property type="match status" value="1"/>
</dbReference>
<organism evidence="13 14">
    <name type="scientific">Boudabousia liubingyangii</name>
    <dbReference type="NCBI Taxonomy" id="1921764"/>
    <lineage>
        <taxon>Bacteria</taxon>
        <taxon>Bacillati</taxon>
        <taxon>Actinomycetota</taxon>
        <taxon>Actinomycetes</taxon>
        <taxon>Actinomycetales</taxon>
        <taxon>Actinomycetaceae</taxon>
        <taxon>Boudabousia</taxon>
    </lineage>
</organism>
<gene>
    <name evidence="13" type="ORF">BSR29_03300</name>
</gene>
<feature type="domain" description="Radical SAM core" evidence="12">
    <location>
        <begin position="20"/>
        <end position="266"/>
    </location>
</feature>
<evidence type="ECO:0000256" key="5">
    <source>
        <dbReference type="ARBA" id="ARBA00022723"/>
    </source>
</evidence>
<dbReference type="RefSeq" id="WP_073708876.1">
    <property type="nucleotide sequence ID" value="NZ_MQSV01000002.1"/>
</dbReference>
<protein>
    <recommendedName>
        <fullName evidence="2 9">Heme chaperone HemW</fullName>
    </recommendedName>
</protein>
<dbReference type="EMBL" id="MQSV01000002">
    <property type="protein sequence ID" value="OKL48889.1"/>
    <property type="molecule type" value="Genomic_DNA"/>
</dbReference>
<evidence type="ECO:0000256" key="10">
    <source>
        <dbReference type="SAM" id="MobiDB-lite"/>
    </source>
</evidence>
<name>A0A1Q5PMZ6_9ACTO</name>
<dbReference type="STRING" id="1921764.BSR28_02875"/>
<keyword evidence="5 9" id="KW-0479">Metal-binding</keyword>
<feature type="domain" description="Ubiquitin-like" evidence="11">
    <location>
        <begin position="351"/>
        <end position="414"/>
    </location>
</feature>
<evidence type="ECO:0000256" key="3">
    <source>
        <dbReference type="ARBA" id="ARBA00022617"/>
    </source>
</evidence>
<dbReference type="InterPro" id="IPR058240">
    <property type="entry name" value="rSAM_sf"/>
</dbReference>
<dbReference type="InterPro" id="IPR004559">
    <property type="entry name" value="HemW-like"/>
</dbReference>
<evidence type="ECO:0000256" key="2">
    <source>
        <dbReference type="ARBA" id="ARBA00017228"/>
    </source>
</evidence>
<comment type="similarity">
    <text evidence="1">Belongs to the anaerobic coproporphyrinogen-III oxidase family. HemW subfamily.</text>
</comment>
<comment type="subcellular location">
    <subcellularLocation>
        <location evidence="9">Cytoplasm</location>
    </subcellularLocation>
</comment>
<dbReference type="SMART" id="SM00729">
    <property type="entry name" value="Elp3"/>
    <property type="match status" value="1"/>
</dbReference>
<keyword evidence="4 9" id="KW-0949">S-adenosyl-L-methionine</keyword>
<dbReference type="GO" id="GO:0046872">
    <property type="term" value="F:metal ion binding"/>
    <property type="evidence" value="ECO:0007669"/>
    <property type="project" value="UniProtKB-UniRule"/>
</dbReference>
<keyword evidence="6 9" id="KW-0408">Iron</keyword>
<dbReference type="InterPro" id="IPR013785">
    <property type="entry name" value="Aldolase_TIM"/>
</dbReference>
<keyword evidence="14" id="KW-1185">Reference proteome</keyword>
<dbReference type="OrthoDB" id="9808022at2"/>
<evidence type="ECO:0000259" key="11">
    <source>
        <dbReference type="PROSITE" id="PS50053"/>
    </source>
</evidence>
<dbReference type="SFLD" id="SFLDF00562">
    <property type="entry name" value="HemN-like__clustered_with_heat"/>
    <property type="match status" value="1"/>
</dbReference>
<dbReference type="Proteomes" id="UP000186785">
    <property type="component" value="Unassembled WGS sequence"/>
</dbReference>
<sequence>MPQQPTGEVFDQSRGLPPAPSDPAPLSAYLHIPFCRIRCGYCDFNTYTSEFGPGADHGSFHQSLIEEIRQASRFLKASGYPQRPLKTVFFGGGTPTMLEPRILNQVLQALRDEIGITTDAEITLEANPDTVTEQSLAELKAGGFNRVSFGVQSFVPHVLQTLDRTHRPQAVPEVIAAAKKVGFSTSLDLIYGTPAESVKDWEESLKQGIALEPDHISAYSLIIEPGTKLHARMERGELPWPEDDDQGEKYEVADRLLAEAGYQWYEISNWARKSGENLPDGYPRHASRHNLAYWQNHDWWGFGPGAHSHINGQRWWNVKHPLAYAQNLQTGKLPVAGTEILSVADRSLENLMLMIRTLEGYPRELLISGTESAQKIADLIRDGLIDAPSALKGQLKLTLSGRLLADYVVRTLSDELNVSE</sequence>
<dbReference type="PANTHER" id="PTHR13932:SF5">
    <property type="entry name" value="RADICAL S-ADENOSYL METHIONINE DOMAIN-CONTAINING PROTEIN 1, MITOCHONDRIAL"/>
    <property type="match status" value="1"/>
</dbReference>
<keyword evidence="3 9" id="KW-0349">Heme</keyword>
<keyword evidence="9" id="KW-0004">4Fe-4S</keyword>
<evidence type="ECO:0000313" key="14">
    <source>
        <dbReference type="Proteomes" id="UP000186785"/>
    </source>
</evidence>
<dbReference type="InterPro" id="IPR006638">
    <property type="entry name" value="Elp3/MiaA/NifB-like_rSAM"/>
</dbReference>
<keyword evidence="7 9" id="KW-0411">Iron-sulfur</keyword>
<evidence type="ECO:0000256" key="6">
    <source>
        <dbReference type="ARBA" id="ARBA00023004"/>
    </source>
</evidence>
<evidence type="ECO:0000256" key="7">
    <source>
        <dbReference type="ARBA" id="ARBA00023014"/>
    </source>
</evidence>
<dbReference type="InterPro" id="IPR007197">
    <property type="entry name" value="rSAM"/>
</dbReference>
<keyword evidence="8 9" id="KW-0143">Chaperone</keyword>
<accession>A0A1Q5PMZ6</accession>
<dbReference type="GO" id="GO:0006779">
    <property type="term" value="P:porphyrin-containing compound biosynthetic process"/>
    <property type="evidence" value="ECO:0007669"/>
    <property type="project" value="InterPro"/>
</dbReference>
<dbReference type="NCBIfam" id="TIGR00539">
    <property type="entry name" value="hemN_rel"/>
    <property type="match status" value="1"/>
</dbReference>
<dbReference type="PROSITE" id="PS51918">
    <property type="entry name" value="RADICAL_SAM"/>
    <property type="match status" value="1"/>
</dbReference>
<comment type="function">
    <text evidence="9">Probably acts as a heme chaperone, transferring heme to an unknown acceptor. Binds one molecule of heme per monomer, possibly covalently. Binds 1 [4Fe-4S] cluster. The cluster is coordinated with 3 cysteines and an exchangeable S-adenosyl-L-methionine.</text>
</comment>
<comment type="caution">
    <text evidence="13">The sequence shown here is derived from an EMBL/GenBank/DDBJ whole genome shotgun (WGS) entry which is preliminary data.</text>
</comment>
<dbReference type="Gene3D" id="3.20.20.70">
    <property type="entry name" value="Aldolase class I"/>
    <property type="match status" value="1"/>
</dbReference>
<dbReference type="SUPFAM" id="SSF102114">
    <property type="entry name" value="Radical SAM enzymes"/>
    <property type="match status" value="1"/>
</dbReference>
<dbReference type="GO" id="GO:0004109">
    <property type="term" value="F:coproporphyrinogen oxidase activity"/>
    <property type="evidence" value="ECO:0007669"/>
    <property type="project" value="InterPro"/>
</dbReference>
<evidence type="ECO:0000259" key="12">
    <source>
        <dbReference type="PROSITE" id="PS51918"/>
    </source>
</evidence>
<evidence type="ECO:0000256" key="9">
    <source>
        <dbReference type="RuleBase" id="RU364116"/>
    </source>
</evidence>
<dbReference type="SFLD" id="SFLDS00029">
    <property type="entry name" value="Radical_SAM"/>
    <property type="match status" value="2"/>
</dbReference>
<evidence type="ECO:0000313" key="13">
    <source>
        <dbReference type="EMBL" id="OKL48889.1"/>
    </source>
</evidence>
<dbReference type="GO" id="GO:0005737">
    <property type="term" value="C:cytoplasm"/>
    <property type="evidence" value="ECO:0007669"/>
    <property type="project" value="UniProtKB-SubCell"/>
</dbReference>
<dbReference type="Pfam" id="PF04055">
    <property type="entry name" value="Radical_SAM"/>
    <property type="match status" value="1"/>
</dbReference>
<feature type="region of interest" description="Disordered" evidence="10">
    <location>
        <begin position="1"/>
        <end position="22"/>
    </location>
</feature>
<dbReference type="CDD" id="cd01335">
    <property type="entry name" value="Radical_SAM"/>
    <property type="match status" value="1"/>
</dbReference>
<evidence type="ECO:0000256" key="4">
    <source>
        <dbReference type="ARBA" id="ARBA00022691"/>
    </source>
</evidence>
<keyword evidence="9" id="KW-0963">Cytoplasm</keyword>